<feature type="domain" description="PTS EIIA type-2" evidence="3">
    <location>
        <begin position="473"/>
        <end position="618"/>
    </location>
</feature>
<dbReference type="InterPro" id="IPR036634">
    <property type="entry name" value="PRD_sf"/>
</dbReference>
<feature type="domain" description="PRD" evidence="5">
    <location>
        <begin position="272"/>
        <end position="378"/>
    </location>
</feature>
<dbReference type="GO" id="GO:0009401">
    <property type="term" value="P:phosphoenolpyruvate-dependent sugar phosphotransferase system"/>
    <property type="evidence" value="ECO:0007669"/>
    <property type="project" value="InterPro"/>
</dbReference>
<dbReference type="PROSITE" id="PS51094">
    <property type="entry name" value="PTS_EIIA_TYPE_2"/>
    <property type="match status" value="1"/>
</dbReference>
<dbReference type="PROSITE" id="PS51099">
    <property type="entry name" value="PTS_EIIB_TYPE_2"/>
    <property type="match status" value="1"/>
</dbReference>
<dbReference type="InterPro" id="IPR050661">
    <property type="entry name" value="BglG_antiterminators"/>
</dbReference>
<dbReference type="SUPFAM" id="SSF63520">
    <property type="entry name" value="PTS-regulatory domain, PRD"/>
    <property type="match status" value="1"/>
</dbReference>
<evidence type="ECO:0000313" key="6">
    <source>
        <dbReference type="EMBL" id="BAQ25057.1"/>
    </source>
</evidence>
<dbReference type="Pfam" id="PF00874">
    <property type="entry name" value="PRD"/>
    <property type="match status" value="1"/>
</dbReference>
<evidence type="ECO:0000256" key="2">
    <source>
        <dbReference type="ARBA" id="ARBA00022737"/>
    </source>
</evidence>
<evidence type="ECO:0000256" key="1">
    <source>
        <dbReference type="ARBA" id="ARBA00022679"/>
    </source>
</evidence>
<dbReference type="InterPro" id="IPR036388">
    <property type="entry name" value="WH-like_DNA-bd_sf"/>
</dbReference>
<sequence>MALVNRWYHILEILVAQHSVSLETMRKELNVSMKTLLTSIEQFNAILDDDIQIRQEDNLLLLDVYDYARLETILAGSLRKESDFNSSNKRASYLIKRLIQATSPLLIDDLAEEIGVSRTTINKDLKHVKDLAVEYQLCISGKPNRGLEIIGTELNLRLLYIHQVYSYFDSAALKKETYGFLEELYTAFKIPRKTQELLTKAISITVARIQRKKLLLTPIDHYVNGLAQSAIMEQLLYHIEVTYQISLSQYEQDFLSFPLNTQYIDALTYQLTDVQSLQKLYQSFVKKVKDTLLVNFDEQRLFAEIQTHLKFLINRLIFHVQANDIFHREIQNKYPLAFEMAKVAGDELKDHFSCQLELSEMSYLALYFEMILHENGTIFQSKKRRVAVVCTTGRGTAHMIKRQLKRVLGHDIEITQYSEENFNPDTNDNYFAVFTTIPLKLGQINSPVIQIRNLFDDQWLREEWQRVNHYHRKNLKTIILTFSRLAKATSYRDYLMNMTQSLEALGLVDDHFEKRILDREKEQSTIFGNGIAFPHTINQSLEKTVLMVGVLEEPYHTDHESVDLIFLVAIPNKIATQTEAELLELYDDIFRTASDKELKEALKKVENKADFITFTREKGVF</sequence>
<dbReference type="EMBL" id="AP014612">
    <property type="protein sequence ID" value="BAQ25057.1"/>
    <property type="molecule type" value="Genomic_DNA"/>
</dbReference>
<keyword evidence="7" id="KW-1185">Reference proteome</keyword>
<organism evidence="6 7">
    <name type="scientific">Streptococcus troglodytae</name>
    <dbReference type="NCBI Taxonomy" id="1111760"/>
    <lineage>
        <taxon>Bacteria</taxon>
        <taxon>Bacillati</taxon>
        <taxon>Bacillota</taxon>
        <taxon>Bacilli</taxon>
        <taxon>Lactobacillales</taxon>
        <taxon>Streptococcaceae</taxon>
        <taxon>Streptococcus</taxon>
    </lineage>
</organism>
<proteinExistence type="predicted"/>
<dbReference type="GO" id="GO:0006355">
    <property type="term" value="P:regulation of DNA-templated transcription"/>
    <property type="evidence" value="ECO:0007669"/>
    <property type="project" value="InterPro"/>
</dbReference>
<dbReference type="Pfam" id="PF08279">
    <property type="entry name" value="HTH_11"/>
    <property type="match status" value="1"/>
</dbReference>
<dbReference type="Pfam" id="PF00359">
    <property type="entry name" value="PTS_EIIA_2"/>
    <property type="match status" value="1"/>
</dbReference>
<evidence type="ECO:0000259" key="4">
    <source>
        <dbReference type="PROSITE" id="PS51099"/>
    </source>
</evidence>
<protein>
    <submittedName>
        <fullName evidence="6">Sorbitol operon regulator</fullName>
    </submittedName>
</protein>
<dbReference type="Gene3D" id="1.10.10.10">
    <property type="entry name" value="Winged helix-like DNA-binding domain superfamily/Winged helix DNA-binding domain"/>
    <property type="match status" value="1"/>
</dbReference>
<dbReference type="Proteomes" id="UP000217758">
    <property type="component" value="Chromosome"/>
</dbReference>
<dbReference type="CDD" id="cd00211">
    <property type="entry name" value="PTS_IIA_fru"/>
    <property type="match status" value="1"/>
</dbReference>
<dbReference type="PANTHER" id="PTHR30185">
    <property type="entry name" value="CRYPTIC BETA-GLUCOSIDE BGL OPERON ANTITERMINATOR"/>
    <property type="match status" value="1"/>
</dbReference>
<dbReference type="CDD" id="cd05568">
    <property type="entry name" value="PTS_IIB_bgl_like"/>
    <property type="match status" value="1"/>
</dbReference>
<dbReference type="Gene3D" id="3.40.930.10">
    <property type="entry name" value="Mannitol-specific EII, Chain A"/>
    <property type="match status" value="1"/>
</dbReference>
<dbReference type="InterPro" id="IPR016152">
    <property type="entry name" value="PTrfase/Anion_transptr"/>
</dbReference>
<dbReference type="PANTHER" id="PTHR30185:SF13">
    <property type="entry name" value="LICABCH OPERON REGULATOR-RELATED"/>
    <property type="match status" value="1"/>
</dbReference>
<evidence type="ECO:0000259" key="5">
    <source>
        <dbReference type="PROSITE" id="PS51372"/>
    </source>
</evidence>
<dbReference type="InterPro" id="IPR036390">
    <property type="entry name" value="WH_DNA-bd_sf"/>
</dbReference>
<dbReference type="InterPro" id="IPR011608">
    <property type="entry name" value="PRD"/>
</dbReference>
<keyword evidence="2" id="KW-0677">Repeat</keyword>
<keyword evidence="1" id="KW-0808">Transferase</keyword>
<dbReference type="InterPro" id="IPR013011">
    <property type="entry name" value="PTS_EIIB_2"/>
</dbReference>
<evidence type="ECO:0000313" key="7">
    <source>
        <dbReference type="Proteomes" id="UP000217758"/>
    </source>
</evidence>
<dbReference type="InterPro" id="IPR002178">
    <property type="entry name" value="PTS_EIIA_type-2_dom"/>
</dbReference>
<dbReference type="PROSITE" id="PS51372">
    <property type="entry name" value="PRD_2"/>
    <property type="match status" value="1"/>
</dbReference>
<dbReference type="InterPro" id="IPR013196">
    <property type="entry name" value="HTH_11"/>
</dbReference>
<dbReference type="InterPro" id="IPR036095">
    <property type="entry name" value="PTS_EIIB-like_sf"/>
</dbReference>
<accession>A0A1L7LLI3</accession>
<dbReference type="SUPFAM" id="SSF52794">
    <property type="entry name" value="PTS system IIB component-like"/>
    <property type="match status" value="1"/>
</dbReference>
<evidence type="ECO:0000259" key="3">
    <source>
        <dbReference type="PROSITE" id="PS51094"/>
    </source>
</evidence>
<dbReference type="SUPFAM" id="SSF46785">
    <property type="entry name" value="Winged helix' DNA-binding domain"/>
    <property type="match status" value="1"/>
</dbReference>
<dbReference type="SUPFAM" id="SSF55804">
    <property type="entry name" value="Phoshotransferase/anion transport protein"/>
    <property type="match status" value="1"/>
</dbReference>
<reference evidence="6 7" key="1">
    <citation type="journal article" date="2016" name="Microbiol. Immunol.">
        <title>Complete genome sequence of Streptococcus troglodytae TKU31 isolated from the oral cavity of a chimpanzee (Pan troglodytes).</title>
        <authorList>
            <person name="Okamoto M."/>
            <person name="Naito M."/>
            <person name="Miyanohara M."/>
            <person name="Imai S."/>
            <person name="Nomura Y."/>
            <person name="Saito W."/>
            <person name="Momoi Y."/>
            <person name="Takada K."/>
            <person name="Miyabe-Nishiwaki T."/>
            <person name="Tomonaga M."/>
            <person name="Hanada N."/>
        </authorList>
    </citation>
    <scope>NUCLEOTIDE SEQUENCE [LARGE SCALE GENOMIC DNA]</scope>
    <source>
        <strain evidence="7">TKU 31</strain>
    </source>
</reference>
<dbReference type="GO" id="GO:0008982">
    <property type="term" value="F:protein-N(PI)-phosphohistidine-sugar phosphotransferase activity"/>
    <property type="evidence" value="ECO:0007669"/>
    <property type="project" value="InterPro"/>
</dbReference>
<feature type="domain" description="PTS EIIB type-2" evidence="4">
    <location>
        <begin position="384"/>
        <end position="472"/>
    </location>
</feature>
<dbReference type="Gene3D" id="3.40.50.2300">
    <property type="match status" value="1"/>
</dbReference>
<gene>
    <name evidence="6" type="ORF">SRT_17960</name>
</gene>
<name>A0A1L7LLI3_9STRE</name>
<dbReference type="Gene3D" id="1.10.1790.10">
    <property type="entry name" value="PRD domain"/>
    <property type="match status" value="1"/>
</dbReference>
<dbReference type="AlphaFoldDB" id="A0A1L7LLI3"/>
<dbReference type="RefSeq" id="WP_128833809.1">
    <property type="nucleotide sequence ID" value="NZ_AP014612.1"/>
</dbReference>
<dbReference type="KEGG" id="strg:SRT_17960"/>